<comment type="pathway">
    <text evidence="1">Cofactor biosynthesis; thiamine diphosphate biosynthesis.</text>
</comment>
<keyword evidence="9" id="KW-1185">Reference proteome</keyword>
<feature type="region of interest" description="Disordered" evidence="6">
    <location>
        <begin position="372"/>
        <end position="412"/>
    </location>
</feature>
<dbReference type="InterPro" id="IPR006076">
    <property type="entry name" value="FAD-dep_OxRdtase"/>
</dbReference>
<dbReference type="NCBIfam" id="TIGR02352">
    <property type="entry name" value="thiamin_ThiO"/>
    <property type="match status" value="1"/>
</dbReference>
<keyword evidence="2" id="KW-0784">Thiamine biosynthesis</keyword>
<keyword evidence="3 8" id="KW-0560">Oxidoreductase</keyword>
<dbReference type="EMBL" id="JAVFCB010000006">
    <property type="protein sequence ID" value="MDQ4214676.1"/>
    <property type="molecule type" value="Genomic_DNA"/>
</dbReference>
<dbReference type="Pfam" id="PF01266">
    <property type="entry name" value="DAO"/>
    <property type="match status" value="1"/>
</dbReference>
<name>A0ABU0XHS2_9MICO</name>
<dbReference type="SUPFAM" id="SSF54373">
    <property type="entry name" value="FAD-linked reductases, C-terminal domain"/>
    <property type="match status" value="1"/>
</dbReference>
<accession>A0ABU0XHS2</accession>
<evidence type="ECO:0000256" key="6">
    <source>
        <dbReference type="SAM" id="MobiDB-lite"/>
    </source>
</evidence>
<dbReference type="PANTHER" id="PTHR13847">
    <property type="entry name" value="SARCOSINE DEHYDROGENASE-RELATED"/>
    <property type="match status" value="1"/>
</dbReference>
<evidence type="ECO:0000256" key="5">
    <source>
        <dbReference type="ARBA" id="ARBA00050018"/>
    </source>
</evidence>
<comment type="catalytic activity">
    <reaction evidence="4">
        <text>glycine + O2 + H2O = glyoxylate + H2O2 + NH4(+)</text>
        <dbReference type="Rhea" id="RHEA:11532"/>
        <dbReference type="ChEBI" id="CHEBI:15377"/>
        <dbReference type="ChEBI" id="CHEBI:15379"/>
        <dbReference type="ChEBI" id="CHEBI:16240"/>
        <dbReference type="ChEBI" id="CHEBI:28938"/>
        <dbReference type="ChEBI" id="CHEBI:36655"/>
        <dbReference type="ChEBI" id="CHEBI:57305"/>
        <dbReference type="EC" id="1.4.3.19"/>
    </reaction>
</comment>
<dbReference type="RefSeq" id="WP_308489618.1">
    <property type="nucleotide sequence ID" value="NZ_JAVFCB010000006.1"/>
</dbReference>
<evidence type="ECO:0000256" key="1">
    <source>
        <dbReference type="ARBA" id="ARBA00004948"/>
    </source>
</evidence>
<evidence type="ECO:0000256" key="3">
    <source>
        <dbReference type="ARBA" id="ARBA00023002"/>
    </source>
</evidence>
<evidence type="ECO:0000259" key="7">
    <source>
        <dbReference type="Pfam" id="PF01266"/>
    </source>
</evidence>
<dbReference type="PANTHER" id="PTHR13847:SF289">
    <property type="entry name" value="GLYCINE OXIDASE"/>
    <property type="match status" value="1"/>
</dbReference>
<organism evidence="8 9">
    <name type="scientific">Microbacterium capsulatum</name>
    <dbReference type="NCBI Taxonomy" id="3041921"/>
    <lineage>
        <taxon>Bacteria</taxon>
        <taxon>Bacillati</taxon>
        <taxon>Actinomycetota</taxon>
        <taxon>Actinomycetes</taxon>
        <taxon>Micrococcales</taxon>
        <taxon>Microbacteriaceae</taxon>
        <taxon>Microbacterium</taxon>
    </lineage>
</organism>
<protein>
    <recommendedName>
        <fullName evidence="5">glycine oxidase</fullName>
        <ecNumber evidence="5">1.4.3.19</ecNumber>
    </recommendedName>
</protein>
<evidence type="ECO:0000313" key="9">
    <source>
        <dbReference type="Proteomes" id="UP001230289"/>
    </source>
</evidence>
<sequence>MRIAVAGAGIIGLATAVELDRRGHEVVVFDPAPASGASLAAAGMLAAVTEIAWAQDALHPLMADSAARYPDFVARLEADAGRAVGHRVTETLSVAVDAADRETLAQLAALQGPSAGRVTGSRARELEPALAPAVSAAVLVADDHQIDPRQVTAALLELLGERVRRERVAEVLRDAGRVSGVRLASGERVAADVVVAAAGLATSGIAGVPVLPLRPVWGDILRLRVPAALRPLLTRTIRALVHGRAVYLVPREDGTVVLGATVREGGVAGVQAGGVLALLRDAERILPGIDECEIVEMLARPRPGSPDAAPLLGVVEPGLVVSTGYDRHGVLLTPLAAEVGADLVEGIPVDPARAAAVDPFRFGPLPAFASAPDAASPTVPARDVAAPAPSALTADPPALTADPVPPALTADPPAVEAAPLLLTLQEGR</sequence>
<comment type="caution">
    <text evidence="8">The sequence shown here is derived from an EMBL/GenBank/DDBJ whole genome shotgun (WGS) entry which is preliminary data.</text>
</comment>
<dbReference type="Proteomes" id="UP001230289">
    <property type="component" value="Unassembled WGS sequence"/>
</dbReference>
<dbReference type="EC" id="1.4.3.19" evidence="5"/>
<evidence type="ECO:0000313" key="8">
    <source>
        <dbReference type="EMBL" id="MDQ4214676.1"/>
    </source>
</evidence>
<proteinExistence type="predicted"/>
<dbReference type="InterPro" id="IPR036188">
    <property type="entry name" value="FAD/NAD-bd_sf"/>
</dbReference>
<dbReference type="Gene3D" id="3.30.9.10">
    <property type="entry name" value="D-Amino Acid Oxidase, subunit A, domain 2"/>
    <property type="match status" value="1"/>
</dbReference>
<evidence type="ECO:0000256" key="4">
    <source>
        <dbReference type="ARBA" id="ARBA00049872"/>
    </source>
</evidence>
<dbReference type="GO" id="GO:0043799">
    <property type="term" value="F:glycine oxidase activity"/>
    <property type="evidence" value="ECO:0007669"/>
    <property type="project" value="UniProtKB-EC"/>
</dbReference>
<evidence type="ECO:0000256" key="2">
    <source>
        <dbReference type="ARBA" id="ARBA00022977"/>
    </source>
</evidence>
<feature type="domain" description="FAD dependent oxidoreductase" evidence="7">
    <location>
        <begin position="2"/>
        <end position="343"/>
    </location>
</feature>
<dbReference type="InterPro" id="IPR012727">
    <property type="entry name" value="Gly_oxidase_ThiO"/>
</dbReference>
<reference evidence="8 9" key="1">
    <citation type="submission" date="2023-08" db="EMBL/GenBank/DDBJ databases">
        <title>Microbacterium sp. nov., isolated from a waste landfill.</title>
        <authorList>
            <person name="Wen W."/>
        </authorList>
    </citation>
    <scope>NUCLEOTIDE SEQUENCE [LARGE SCALE GENOMIC DNA]</scope>
    <source>
        <strain evidence="8 9">ASV81</strain>
    </source>
</reference>
<dbReference type="SUPFAM" id="SSF51905">
    <property type="entry name" value="FAD/NAD(P)-binding domain"/>
    <property type="match status" value="1"/>
</dbReference>
<gene>
    <name evidence="8" type="primary">thiO</name>
    <name evidence="8" type="ORF">RBR11_12195</name>
</gene>
<dbReference type="Gene3D" id="3.50.50.60">
    <property type="entry name" value="FAD/NAD(P)-binding domain"/>
    <property type="match status" value="1"/>
</dbReference>